<dbReference type="AlphaFoldDB" id="A0AAV8SVZ1"/>
<keyword evidence="3" id="KW-1185">Reference proteome</keyword>
<gene>
    <name evidence="2" type="ORF">K2173_024732</name>
</gene>
<name>A0AAV8SVZ1_9ROSI</name>
<evidence type="ECO:0000256" key="1">
    <source>
        <dbReference type="SAM" id="MobiDB-lite"/>
    </source>
</evidence>
<dbReference type="EMBL" id="JAIWQS010000009">
    <property type="protein sequence ID" value="KAJ8756185.1"/>
    <property type="molecule type" value="Genomic_DNA"/>
</dbReference>
<protein>
    <submittedName>
        <fullName evidence="2">Uncharacterized protein</fullName>
    </submittedName>
</protein>
<evidence type="ECO:0000313" key="2">
    <source>
        <dbReference type="EMBL" id="KAJ8756185.1"/>
    </source>
</evidence>
<organism evidence="2 3">
    <name type="scientific">Erythroxylum novogranatense</name>
    <dbReference type="NCBI Taxonomy" id="1862640"/>
    <lineage>
        <taxon>Eukaryota</taxon>
        <taxon>Viridiplantae</taxon>
        <taxon>Streptophyta</taxon>
        <taxon>Embryophyta</taxon>
        <taxon>Tracheophyta</taxon>
        <taxon>Spermatophyta</taxon>
        <taxon>Magnoliopsida</taxon>
        <taxon>eudicotyledons</taxon>
        <taxon>Gunneridae</taxon>
        <taxon>Pentapetalae</taxon>
        <taxon>rosids</taxon>
        <taxon>fabids</taxon>
        <taxon>Malpighiales</taxon>
        <taxon>Erythroxylaceae</taxon>
        <taxon>Erythroxylum</taxon>
    </lineage>
</organism>
<dbReference type="Proteomes" id="UP001159364">
    <property type="component" value="Linkage Group LG09"/>
</dbReference>
<comment type="caution">
    <text evidence="2">The sequence shown here is derived from an EMBL/GenBank/DDBJ whole genome shotgun (WGS) entry which is preliminary data.</text>
</comment>
<accession>A0AAV8SVZ1</accession>
<feature type="region of interest" description="Disordered" evidence="1">
    <location>
        <begin position="1"/>
        <end position="23"/>
    </location>
</feature>
<evidence type="ECO:0000313" key="3">
    <source>
        <dbReference type="Proteomes" id="UP001159364"/>
    </source>
</evidence>
<proteinExistence type="predicted"/>
<sequence>MIVSRPTVHPVEAPPLIDGGLHNGPRTRMKDVQGMPGTRGGLTLRLIQCAFGVTFEPSRRFAILLLLRAYKFYGACRWHLLMFLPFW</sequence>
<reference evidence="2 3" key="1">
    <citation type="submission" date="2021-09" db="EMBL/GenBank/DDBJ databases">
        <title>Genomic insights and catalytic innovation underlie evolution of tropane alkaloids biosynthesis.</title>
        <authorList>
            <person name="Wang Y.-J."/>
            <person name="Tian T."/>
            <person name="Huang J.-P."/>
            <person name="Huang S.-X."/>
        </authorList>
    </citation>
    <scope>NUCLEOTIDE SEQUENCE [LARGE SCALE GENOMIC DNA]</scope>
    <source>
        <strain evidence="2">KIB-2018</strain>
        <tissue evidence="2">Leaf</tissue>
    </source>
</reference>